<dbReference type="EMBL" id="PNHK01000162">
    <property type="protein sequence ID" value="PMD04319.1"/>
    <property type="molecule type" value="Genomic_DNA"/>
</dbReference>
<evidence type="ECO:0000313" key="1">
    <source>
        <dbReference type="EMBL" id="PMD04319.1"/>
    </source>
</evidence>
<dbReference type="AlphaFoldDB" id="A0A2N6VJM7"/>
<proteinExistence type="predicted"/>
<comment type="caution">
    <text evidence="1">The sequence shown here is derived from an EMBL/GenBank/DDBJ whole genome shotgun (WGS) entry which is preliminary data.</text>
</comment>
<reference evidence="1 2" key="1">
    <citation type="submission" date="2017-09" db="EMBL/GenBank/DDBJ databases">
        <title>Bacterial strain isolated from the female urinary microbiota.</title>
        <authorList>
            <person name="Thomas-White K."/>
            <person name="Kumar N."/>
            <person name="Forster S."/>
            <person name="Putonti C."/>
            <person name="Lawley T."/>
            <person name="Wolfe A.J."/>
        </authorList>
    </citation>
    <scope>NUCLEOTIDE SEQUENCE [LARGE SCALE GENOMIC DNA]</scope>
    <source>
        <strain evidence="1 2">UMB1301</strain>
    </source>
</reference>
<protein>
    <submittedName>
        <fullName evidence="1">Pressure sensor protein</fullName>
    </submittedName>
</protein>
<sequence length="34" mass="3820">MADQVDAGLEAYRQQENITETWPARERIMVAVAG</sequence>
<name>A0A2N6VJM7_9MICO</name>
<dbReference type="Proteomes" id="UP000235598">
    <property type="component" value="Unassembled WGS sequence"/>
</dbReference>
<organism evidence="1 2">
    <name type="scientific">Brevibacterium paucivorans</name>
    <dbReference type="NCBI Taxonomy" id="170994"/>
    <lineage>
        <taxon>Bacteria</taxon>
        <taxon>Bacillati</taxon>
        <taxon>Actinomycetota</taxon>
        <taxon>Actinomycetes</taxon>
        <taxon>Micrococcales</taxon>
        <taxon>Brevibacteriaceae</taxon>
        <taxon>Brevibacterium</taxon>
    </lineage>
</organism>
<accession>A0A2N6VJM7</accession>
<gene>
    <name evidence="1" type="ORF">CJ199_12760</name>
</gene>
<feature type="non-terminal residue" evidence="1">
    <location>
        <position position="34"/>
    </location>
</feature>
<evidence type="ECO:0000313" key="2">
    <source>
        <dbReference type="Proteomes" id="UP000235598"/>
    </source>
</evidence>